<evidence type="ECO:0000313" key="1">
    <source>
        <dbReference type="EMBL" id="KAJ1149488.1"/>
    </source>
</evidence>
<dbReference type="Proteomes" id="UP001066276">
    <property type="component" value="Chromosome 5"/>
</dbReference>
<sequence length="158" mass="16459">MDPRVHQALQLLEEAGWLDLLVEVGARHERPARQAARGVAAAVAACSPPRGSRRATQVRGLGVGKGRAGKAGAPARRVVISLGARPQAKASNGGVGGGIGIDPPPVYRAGESVAMEPRPIGARQTRGGLPERECQVGEQDIIPVFLPLRSPSLQNMCV</sequence>
<name>A0AAV7RF17_PLEWA</name>
<evidence type="ECO:0000313" key="2">
    <source>
        <dbReference type="Proteomes" id="UP001066276"/>
    </source>
</evidence>
<reference evidence="1" key="1">
    <citation type="journal article" date="2022" name="bioRxiv">
        <title>Sequencing and chromosome-scale assembly of the giantPleurodeles waltlgenome.</title>
        <authorList>
            <person name="Brown T."/>
            <person name="Elewa A."/>
            <person name="Iarovenko S."/>
            <person name="Subramanian E."/>
            <person name="Araus A.J."/>
            <person name="Petzold A."/>
            <person name="Susuki M."/>
            <person name="Suzuki K.-i.T."/>
            <person name="Hayashi T."/>
            <person name="Toyoda A."/>
            <person name="Oliveira C."/>
            <person name="Osipova E."/>
            <person name="Leigh N.D."/>
            <person name="Simon A."/>
            <person name="Yun M.H."/>
        </authorList>
    </citation>
    <scope>NUCLEOTIDE SEQUENCE</scope>
    <source>
        <strain evidence="1">20211129_DDA</strain>
        <tissue evidence="1">Liver</tissue>
    </source>
</reference>
<accession>A0AAV7RF17</accession>
<protein>
    <submittedName>
        <fullName evidence="1">Uncharacterized protein</fullName>
    </submittedName>
</protein>
<gene>
    <name evidence="1" type="ORF">NDU88_002295</name>
</gene>
<dbReference type="EMBL" id="JANPWB010000009">
    <property type="protein sequence ID" value="KAJ1149488.1"/>
    <property type="molecule type" value="Genomic_DNA"/>
</dbReference>
<organism evidence="1 2">
    <name type="scientific">Pleurodeles waltl</name>
    <name type="common">Iberian ribbed newt</name>
    <dbReference type="NCBI Taxonomy" id="8319"/>
    <lineage>
        <taxon>Eukaryota</taxon>
        <taxon>Metazoa</taxon>
        <taxon>Chordata</taxon>
        <taxon>Craniata</taxon>
        <taxon>Vertebrata</taxon>
        <taxon>Euteleostomi</taxon>
        <taxon>Amphibia</taxon>
        <taxon>Batrachia</taxon>
        <taxon>Caudata</taxon>
        <taxon>Salamandroidea</taxon>
        <taxon>Salamandridae</taxon>
        <taxon>Pleurodelinae</taxon>
        <taxon>Pleurodeles</taxon>
    </lineage>
</organism>
<keyword evidence="2" id="KW-1185">Reference proteome</keyword>
<comment type="caution">
    <text evidence="1">The sequence shown here is derived from an EMBL/GenBank/DDBJ whole genome shotgun (WGS) entry which is preliminary data.</text>
</comment>
<proteinExistence type="predicted"/>
<dbReference type="AlphaFoldDB" id="A0AAV7RF17"/>